<dbReference type="Proteomes" id="UP000292209">
    <property type="component" value="Unassembled WGS sequence"/>
</dbReference>
<name>A0A4Q7PCY7_9BACT</name>
<feature type="domain" description="N-acetyltransferase" evidence="1">
    <location>
        <begin position="186"/>
        <end position="333"/>
    </location>
</feature>
<dbReference type="PANTHER" id="PTHR43415:SF3">
    <property type="entry name" value="GNAT-FAMILY ACETYLTRANSFERASE"/>
    <property type="match status" value="1"/>
</dbReference>
<gene>
    <name evidence="2" type="ORF">BC751_3903</name>
</gene>
<dbReference type="InterPro" id="IPR000182">
    <property type="entry name" value="GNAT_dom"/>
</dbReference>
<dbReference type="Pfam" id="PF13420">
    <property type="entry name" value="Acetyltransf_4"/>
    <property type="match status" value="1"/>
</dbReference>
<accession>A0A4Q7PCY7</accession>
<reference evidence="2 3" key="1">
    <citation type="submission" date="2019-02" db="EMBL/GenBank/DDBJ databases">
        <title>Genomic Encyclopedia of Archaeal and Bacterial Type Strains, Phase II (KMG-II): from individual species to whole genera.</title>
        <authorList>
            <person name="Goeker M."/>
        </authorList>
    </citation>
    <scope>NUCLEOTIDE SEQUENCE [LARGE SCALE GENOMIC DNA]</scope>
    <source>
        <strain evidence="2 3">DSM 21411</strain>
    </source>
</reference>
<protein>
    <submittedName>
        <fullName evidence="2">RimJ/RimL family protein N-acetyltransferase</fullName>
    </submittedName>
</protein>
<comment type="caution">
    <text evidence="2">The sequence shown here is derived from an EMBL/GenBank/DDBJ whole genome shotgun (WGS) entry which is preliminary data.</text>
</comment>
<proteinExistence type="predicted"/>
<dbReference type="OrthoDB" id="6290225at2"/>
<dbReference type="SUPFAM" id="SSF55729">
    <property type="entry name" value="Acyl-CoA N-acyltransferases (Nat)"/>
    <property type="match status" value="2"/>
</dbReference>
<dbReference type="GO" id="GO:0016747">
    <property type="term" value="F:acyltransferase activity, transferring groups other than amino-acyl groups"/>
    <property type="evidence" value="ECO:0007669"/>
    <property type="project" value="InterPro"/>
</dbReference>
<dbReference type="RefSeq" id="WP_130276995.1">
    <property type="nucleotide sequence ID" value="NZ_SGXG01000001.1"/>
</dbReference>
<dbReference type="Pfam" id="PF13302">
    <property type="entry name" value="Acetyltransf_3"/>
    <property type="match status" value="1"/>
</dbReference>
<dbReference type="PROSITE" id="PS51186">
    <property type="entry name" value="GNAT"/>
    <property type="match status" value="2"/>
</dbReference>
<dbReference type="EMBL" id="SGXG01000001">
    <property type="protein sequence ID" value="RZS98263.1"/>
    <property type="molecule type" value="Genomic_DNA"/>
</dbReference>
<feature type="domain" description="N-acetyltransferase" evidence="1">
    <location>
        <begin position="17"/>
        <end position="175"/>
    </location>
</feature>
<keyword evidence="3" id="KW-1185">Reference proteome</keyword>
<evidence type="ECO:0000259" key="1">
    <source>
        <dbReference type="PROSITE" id="PS51186"/>
    </source>
</evidence>
<evidence type="ECO:0000313" key="3">
    <source>
        <dbReference type="Proteomes" id="UP000292209"/>
    </source>
</evidence>
<dbReference type="PANTHER" id="PTHR43415">
    <property type="entry name" value="SPERMIDINE N(1)-ACETYLTRANSFERASE"/>
    <property type="match status" value="1"/>
</dbReference>
<organism evidence="2 3">
    <name type="scientific">Cecembia calidifontis</name>
    <dbReference type="NCBI Taxonomy" id="1187080"/>
    <lineage>
        <taxon>Bacteria</taxon>
        <taxon>Pseudomonadati</taxon>
        <taxon>Bacteroidota</taxon>
        <taxon>Cytophagia</taxon>
        <taxon>Cytophagales</taxon>
        <taxon>Cyclobacteriaceae</taxon>
        <taxon>Cecembia</taxon>
    </lineage>
</organism>
<dbReference type="Gene3D" id="3.40.630.30">
    <property type="match status" value="2"/>
</dbReference>
<keyword evidence="2" id="KW-0808">Transferase</keyword>
<dbReference type="AlphaFoldDB" id="A0A4Q7PCY7"/>
<dbReference type="InterPro" id="IPR016181">
    <property type="entry name" value="Acyl_CoA_acyltransferase"/>
</dbReference>
<evidence type="ECO:0000313" key="2">
    <source>
        <dbReference type="EMBL" id="RZS98263.1"/>
    </source>
</evidence>
<sequence>MATYKVLNRQVYTSGNYSIAPIRMEDRYAIMKWRNEQIYHLRQNQPLTEADQDAYFENVVAQLFEQDKPNQILFSYLENGECIGYGGLVHINWIDKNAEISFIMDTALEKEHFENHWGIYLKLIEEVAFQELELHKIFTYAFDNRPKLYPALEKAGFKLDARLREHCLFEGKFIDVLIHTKIHTKLSLRKATQEDVSLTFDWANHSETRQYSFSKEWINLDTHTSWFTSKISNPDCLYKILDDNGLPVGSIRLDIKEQEGIISYLIAPGHKGRGFGNKIVQMFLSDLKNEGIGVKKVVGLVQTDNIASIKIFESLGFHKIQHDNGVLKFEIKI</sequence>